<keyword evidence="1" id="KW-0843">Virulence</keyword>
<evidence type="ECO:0000256" key="1">
    <source>
        <dbReference type="ARBA" id="ARBA00023026"/>
    </source>
</evidence>
<name>A0A1V9ZY97_9STRA</name>
<dbReference type="AlphaFoldDB" id="A0A1V9ZY97"/>
<evidence type="ECO:0000313" key="3">
    <source>
        <dbReference type="Proteomes" id="UP000243217"/>
    </source>
</evidence>
<reference evidence="2 3" key="1">
    <citation type="journal article" date="2014" name="Genome Biol. Evol.">
        <title>The secreted proteins of Achlya hypogyna and Thraustotheca clavata identify the ancestral oomycete secretome and reveal gene acquisitions by horizontal gene transfer.</title>
        <authorList>
            <person name="Misner I."/>
            <person name="Blouin N."/>
            <person name="Leonard G."/>
            <person name="Richards T.A."/>
            <person name="Lane C.E."/>
        </authorList>
    </citation>
    <scope>NUCLEOTIDE SEQUENCE [LARGE SCALE GENOMIC DNA]</scope>
    <source>
        <strain evidence="2 3">ATCC 34112</strain>
    </source>
</reference>
<dbReference type="EMBL" id="JNBS01001049">
    <property type="protein sequence ID" value="OQS02988.1"/>
    <property type="molecule type" value="Genomic_DNA"/>
</dbReference>
<protein>
    <recommendedName>
        <fullName evidence="4">Serine protease</fullName>
    </recommendedName>
</protein>
<dbReference type="InterPro" id="IPR043504">
    <property type="entry name" value="Peptidase_S1_PA_chymotrypsin"/>
</dbReference>
<dbReference type="InterPro" id="IPR009003">
    <property type="entry name" value="Peptidase_S1_PA"/>
</dbReference>
<dbReference type="Pfam" id="PF13365">
    <property type="entry name" value="Trypsin_2"/>
    <property type="match status" value="2"/>
</dbReference>
<proteinExistence type="predicted"/>
<keyword evidence="3" id="KW-1185">Reference proteome</keyword>
<evidence type="ECO:0000313" key="2">
    <source>
        <dbReference type="EMBL" id="OQS02988.1"/>
    </source>
</evidence>
<dbReference type="PANTHER" id="PTHR36234:SF5">
    <property type="entry name" value="LYSYL ENDOPEPTIDASE"/>
    <property type="match status" value="1"/>
</dbReference>
<sequence length="1104" mass="119335">MTTLFAFYKMPPNISVVVRTIEGVSTNLSLFLQPNKLYQTQLGARVFGNYLIVDVIATGALNTCQLQGFGFGLSGFYSATQADLIAEAVGGNTHEGFCGTDNSENVVCTYNNNDPLHSKYSFSRPVARIVINPGAPEPTSCTGWLWGSEGYFITNNHCIGSALDASTTQFQFVAESYLCSGSNNAVCRGITEAISATFVHTNPLLDYTLVKLSSSLVRKYGYLQALSTAPTQATPIYIPQHPRGGCKLVSYLDDGGAPTRLTNLASSGCYNKGGIAYNADTDGGSSGSPVISAITNAVVALHYCGATGCLNSGIPMHKIIADLASIHLLPPGAVATGSVPLVPTYTDPTINPLSYEPAFTKQAVVDDVIEQTGTSIWQTSVDHIQFHLDYPGQVISDMLSYEMDDTTALFDDVNGDCRIAYFDSTIYVYSSDPQVTYTPYMNNDVDSVNPEDGKDDGSISYHDSNLVVALPAGEHIISIGVANLALSDAKKDVNTFPYAQLMGCSGANTTSAASGACQLLISVASLVRGDSTNFVPLNSPDGIGILCRECVEPLRKAHSWNSSIFFESDAVAMRFHFDTIFLPPGDSLVLRSVTNSNFNLSSIFLSNKLYTNVWTPRVFDSLWTIELQRTSTLSYCLYGYGAAVDSYEYFTSTNNQQSSGYEQGCGLIDHTVHAICGYDKNNRVNMYTYSHPVVRIWIPTGNSCFEMCTGWLWGSQGHVLTASHCIGNALDAKLAQFEFLAEATWCEANIEALCSGIVSTVTATWVTTNSILDYTLLLLSTGSELVQKYGYLQVDPYLQLAVSQPIYIPQHPRGGCKLNSFQNQLLEQTSITSLEGKGCDVNNDGFYRGGIVYDADTDVGSSGSPVIELKYHTVIALHYCGGESCQNAALRVDSTCTIPLYPDPVVIPALLLQPYQYSPILGTIQRTGSTKQPYATTVDTYELVYELDKQSGNCTDLIRDCRITYAETMVYVFKNETYQPYLNDGLTNPSPKMLGKCDGSISDSDPYLVATLTPGTHLVAFGISRLSLYDAVRGINTNPATVLNQGPGPNFDLLASIAYQMTISSTQPIQLLDGNILKTLPTCTIAEAAVEATCQQSDSSGIYD</sequence>
<evidence type="ECO:0008006" key="4">
    <source>
        <dbReference type="Google" id="ProtNLM"/>
    </source>
</evidence>
<dbReference type="OrthoDB" id="100767at2759"/>
<dbReference type="SUPFAM" id="SSF50494">
    <property type="entry name" value="Trypsin-like serine proteases"/>
    <property type="match status" value="2"/>
</dbReference>
<dbReference type="Gene3D" id="2.40.10.10">
    <property type="entry name" value="Trypsin-like serine proteases"/>
    <property type="match status" value="4"/>
</dbReference>
<accession>A0A1V9ZY97</accession>
<dbReference type="PANTHER" id="PTHR36234">
    <property type="entry name" value="LYSYL ENDOPEPTIDASE"/>
    <property type="match status" value="1"/>
</dbReference>
<comment type="caution">
    <text evidence="2">The sequence shown here is derived from an EMBL/GenBank/DDBJ whole genome shotgun (WGS) entry which is preliminary data.</text>
</comment>
<gene>
    <name evidence="2" type="ORF">THRCLA_04689</name>
</gene>
<dbReference type="Proteomes" id="UP000243217">
    <property type="component" value="Unassembled WGS sequence"/>
</dbReference>
<organism evidence="2 3">
    <name type="scientific">Thraustotheca clavata</name>
    <dbReference type="NCBI Taxonomy" id="74557"/>
    <lineage>
        <taxon>Eukaryota</taxon>
        <taxon>Sar</taxon>
        <taxon>Stramenopiles</taxon>
        <taxon>Oomycota</taxon>
        <taxon>Saprolegniomycetes</taxon>
        <taxon>Saprolegniales</taxon>
        <taxon>Achlyaceae</taxon>
        <taxon>Thraustotheca</taxon>
    </lineage>
</organism>